<evidence type="ECO:0000313" key="3">
    <source>
        <dbReference type="Proteomes" id="UP000286931"/>
    </source>
</evidence>
<dbReference type="AlphaFoldDB" id="A0A401YT42"/>
<comment type="caution">
    <text evidence="2">The sequence shown here is derived from an EMBL/GenBank/DDBJ whole genome shotgun (WGS) entry which is preliminary data.</text>
</comment>
<protein>
    <submittedName>
        <fullName evidence="2">Uncharacterized protein</fullName>
    </submittedName>
</protein>
<keyword evidence="3" id="KW-1185">Reference proteome</keyword>
<dbReference type="EMBL" id="BIFH01000025">
    <property type="protein sequence ID" value="GCD97749.1"/>
    <property type="molecule type" value="Genomic_DNA"/>
</dbReference>
<evidence type="ECO:0000256" key="1">
    <source>
        <dbReference type="SAM" id="MobiDB-lite"/>
    </source>
</evidence>
<organism evidence="2 3">
    <name type="scientific">Embleya hyalina</name>
    <dbReference type="NCBI Taxonomy" id="516124"/>
    <lineage>
        <taxon>Bacteria</taxon>
        <taxon>Bacillati</taxon>
        <taxon>Actinomycetota</taxon>
        <taxon>Actinomycetes</taxon>
        <taxon>Kitasatosporales</taxon>
        <taxon>Streptomycetaceae</taxon>
        <taxon>Embleya</taxon>
    </lineage>
</organism>
<name>A0A401YT42_9ACTN</name>
<dbReference type="OrthoDB" id="9154832at2"/>
<sequence>MSTIRQTAVEETRKIPPPDPDREPLKANVYERMAKAAAQLTPLFPYDDAGAIVPCGSVIVGGPGQDYGHFFHWNTACEVVVSYGSSGSVLGSGQVMAAQNLHGVNSFLRDQEDPGSFAVIVVTQHQSRDGDQSEAMIARCTNCAEEIVRHAYDATPFGLPGFDAERHGGEDAPVRQFATAVGSAEFVRLRNTEEGRTCGKCGHVNDAFSGTPWGWPRQVAQTRVAIDAHRVLRAAAHRPDTTREVDHP</sequence>
<dbReference type="Proteomes" id="UP000286931">
    <property type="component" value="Unassembled WGS sequence"/>
</dbReference>
<feature type="region of interest" description="Disordered" evidence="1">
    <location>
        <begin position="1"/>
        <end position="23"/>
    </location>
</feature>
<gene>
    <name evidence="2" type="ORF">EHYA_05445</name>
</gene>
<evidence type="ECO:0000313" key="2">
    <source>
        <dbReference type="EMBL" id="GCD97749.1"/>
    </source>
</evidence>
<accession>A0A401YT42</accession>
<reference evidence="2 3" key="1">
    <citation type="submission" date="2018-12" db="EMBL/GenBank/DDBJ databases">
        <title>Draft genome sequence of Embleya hyalina NBRC 13850T.</title>
        <authorList>
            <person name="Komaki H."/>
            <person name="Hosoyama A."/>
            <person name="Kimura A."/>
            <person name="Ichikawa N."/>
            <person name="Tamura T."/>
        </authorList>
    </citation>
    <scope>NUCLEOTIDE SEQUENCE [LARGE SCALE GENOMIC DNA]</scope>
    <source>
        <strain evidence="2 3">NBRC 13850</strain>
    </source>
</reference>
<feature type="compositionally biased region" description="Basic and acidic residues" evidence="1">
    <location>
        <begin position="8"/>
        <end position="23"/>
    </location>
</feature>
<proteinExistence type="predicted"/>
<dbReference type="RefSeq" id="WP_126639709.1">
    <property type="nucleotide sequence ID" value="NZ_BIFH01000025.1"/>
</dbReference>